<accession>A0AAV9R1X1</accession>
<dbReference type="Proteomes" id="UP001311232">
    <property type="component" value="Unassembled WGS sequence"/>
</dbReference>
<sequence length="241" mass="26626">MEDVGGSVFFFRDHTDLMASGGSRGGTTGARTSATGALAPVDPPLEPPMWPIVFKQKVIQQSKSLPSSTDLEELIYCAEGAPSEEELEETLTSGWDSDLASIILLLHLIPPSCQGRKRPGKVSASQAEKHLVVFQKRGTSIQEHVDAINSMMQPYLLAVGMKRNTIHEFFIGLDKQVIPCKSTSSLGAFDELFKAHFVFGTVYNQMLYNMYVFIQTTVYKIDVGKVQETPRVAEIRARLLN</sequence>
<dbReference type="EMBL" id="JAHHUM010002404">
    <property type="protein sequence ID" value="KAK5603776.1"/>
    <property type="molecule type" value="Genomic_DNA"/>
</dbReference>
<comment type="caution">
    <text evidence="1">The sequence shown here is derived from an EMBL/GenBank/DDBJ whole genome shotgun (WGS) entry which is preliminary data.</text>
</comment>
<proteinExistence type="predicted"/>
<gene>
    <name evidence="1" type="ORF">CRENBAI_001185</name>
</gene>
<organism evidence="1 2">
    <name type="scientific">Crenichthys baileyi</name>
    <name type="common">White River springfish</name>
    <dbReference type="NCBI Taxonomy" id="28760"/>
    <lineage>
        <taxon>Eukaryota</taxon>
        <taxon>Metazoa</taxon>
        <taxon>Chordata</taxon>
        <taxon>Craniata</taxon>
        <taxon>Vertebrata</taxon>
        <taxon>Euteleostomi</taxon>
        <taxon>Actinopterygii</taxon>
        <taxon>Neopterygii</taxon>
        <taxon>Teleostei</taxon>
        <taxon>Neoteleostei</taxon>
        <taxon>Acanthomorphata</taxon>
        <taxon>Ovalentaria</taxon>
        <taxon>Atherinomorphae</taxon>
        <taxon>Cyprinodontiformes</taxon>
        <taxon>Goodeidae</taxon>
        <taxon>Crenichthys</taxon>
    </lineage>
</organism>
<reference evidence="1 2" key="1">
    <citation type="submission" date="2021-06" db="EMBL/GenBank/DDBJ databases">
        <authorList>
            <person name="Palmer J.M."/>
        </authorList>
    </citation>
    <scope>NUCLEOTIDE SEQUENCE [LARGE SCALE GENOMIC DNA]</scope>
    <source>
        <strain evidence="1 2">MEX-2019</strain>
        <tissue evidence="1">Muscle</tissue>
    </source>
</reference>
<keyword evidence="2" id="KW-1185">Reference proteome</keyword>
<protein>
    <submittedName>
        <fullName evidence="1">Uncharacterized protein</fullName>
    </submittedName>
</protein>
<evidence type="ECO:0000313" key="2">
    <source>
        <dbReference type="Proteomes" id="UP001311232"/>
    </source>
</evidence>
<dbReference type="AlphaFoldDB" id="A0AAV9R1X1"/>
<evidence type="ECO:0000313" key="1">
    <source>
        <dbReference type="EMBL" id="KAK5603776.1"/>
    </source>
</evidence>
<name>A0AAV9R1X1_9TELE</name>